<dbReference type="OrthoDB" id="1433954at2759"/>
<accession>A0A834XGA9</accession>
<comment type="caution">
    <text evidence="3">The sequence shown here is derived from an EMBL/GenBank/DDBJ whole genome shotgun (WGS) entry which is preliminary data.</text>
</comment>
<keyword evidence="3" id="KW-0695">RNA-directed DNA polymerase</keyword>
<dbReference type="SUPFAM" id="SSF56219">
    <property type="entry name" value="DNase I-like"/>
    <property type="match status" value="1"/>
</dbReference>
<dbReference type="GO" id="GO:0003964">
    <property type="term" value="F:RNA-directed DNA polymerase activity"/>
    <property type="evidence" value="ECO:0007669"/>
    <property type="project" value="UniProtKB-KW"/>
</dbReference>
<protein>
    <submittedName>
        <fullName evidence="3">Reverse transcriptase</fullName>
    </submittedName>
</protein>
<evidence type="ECO:0000259" key="2">
    <source>
        <dbReference type="Pfam" id="PF00078"/>
    </source>
</evidence>
<organism evidence="3 4">
    <name type="scientific">Senna tora</name>
    <dbReference type="NCBI Taxonomy" id="362788"/>
    <lineage>
        <taxon>Eukaryota</taxon>
        <taxon>Viridiplantae</taxon>
        <taxon>Streptophyta</taxon>
        <taxon>Embryophyta</taxon>
        <taxon>Tracheophyta</taxon>
        <taxon>Spermatophyta</taxon>
        <taxon>Magnoliopsida</taxon>
        <taxon>eudicotyledons</taxon>
        <taxon>Gunneridae</taxon>
        <taxon>Pentapetalae</taxon>
        <taxon>rosids</taxon>
        <taxon>fabids</taxon>
        <taxon>Fabales</taxon>
        <taxon>Fabaceae</taxon>
        <taxon>Caesalpinioideae</taxon>
        <taxon>Cassia clade</taxon>
        <taxon>Senna</taxon>
    </lineage>
</organism>
<dbReference type="InterPro" id="IPR036691">
    <property type="entry name" value="Endo/exonu/phosph_ase_sf"/>
</dbReference>
<evidence type="ECO:0000313" key="4">
    <source>
        <dbReference type="Proteomes" id="UP000634136"/>
    </source>
</evidence>
<dbReference type="SUPFAM" id="SSF56672">
    <property type="entry name" value="DNA/RNA polymerases"/>
    <property type="match status" value="1"/>
</dbReference>
<keyword evidence="3" id="KW-0808">Transferase</keyword>
<keyword evidence="4" id="KW-1185">Reference proteome</keyword>
<dbReference type="InterPro" id="IPR000477">
    <property type="entry name" value="RT_dom"/>
</dbReference>
<dbReference type="Pfam" id="PF00078">
    <property type="entry name" value="RVT_1"/>
    <property type="match status" value="1"/>
</dbReference>
<keyword evidence="3" id="KW-0548">Nucleotidyltransferase</keyword>
<dbReference type="Proteomes" id="UP000634136">
    <property type="component" value="Unassembled WGS sequence"/>
</dbReference>
<feature type="domain" description="Reverse transcriptase" evidence="2">
    <location>
        <begin position="453"/>
        <end position="592"/>
    </location>
</feature>
<feature type="region of interest" description="Disordered" evidence="1">
    <location>
        <begin position="1"/>
        <end position="59"/>
    </location>
</feature>
<sequence>MPRAILAQKEGAQAKSNLHVGAEKGQSSGGTEDVLRKDESGENDKKQEGQPADSEQNTWHSRITSMVIEDEEIQPTRVDLKEGKIRPGLGPKNLVDLNLEKEDVGLKSPIIIMDVLSPPKIQHVGQSNTSLIEVDINVGEVEIKAIKQQMVMQAPSSQLKQSSHTRDVARAIWAPRQKEKSPKAQEYYVELPQEEEKINEQAKADETGKKVEQLMAIAINRKLAIKRNKDDEQELEKGANVKRMKAVEDMGLVINAIAETEEAVRALKDLVSYYKPQLLFLCETKARKRKMENLRRRLHFDDGYVVEANGKSGRLALFWQKDLSVDVRDGSKNYIHARIKKEGDDRYWWLTGVNKREIGNVKEKIDRVLVNANSLIHYSYATYSALPTIGSDHSLLVVISDNWVGDANGLAWDELLDDLIKAIKEFFTNEHLPEDINLTHITLVPKVADPEDVTQFRPISYSNFIYKVVLKILANRLKPLMNFSLISQNQSAFVSGRKIQDNILVAQEVFHFLKKNKATTKGVVALKIDMSKAFDRIEWSFLKKVLIAFGFEEKWVRLIMKCVSSVTYQIKFNGDIGAAFNPKRGLRQGDPLLTSLSWHWKFYLFKFLRQRLRGASQG</sequence>
<dbReference type="CDD" id="cd01650">
    <property type="entry name" value="RT_nLTR_like"/>
    <property type="match status" value="1"/>
</dbReference>
<evidence type="ECO:0000313" key="3">
    <source>
        <dbReference type="EMBL" id="KAF7844038.1"/>
    </source>
</evidence>
<reference evidence="3" key="1">
    <citation type="submission" date="2020-09" db="EMBL/GenBank/DDBJ databases">
        <title>Genome-Enabled Discovery of Anthraquinone Biosynthesis in Senna tora.</title>
        <authorList>
            <person name="Kang S.-H."/>
            <person name="Pandey R.P."/>
            <person name="Lee C.-M."/>
            <person name="Sim J.-S."/>
            <person name="Jeong J.-T."/>
            <person name="Choi B.-S."/>
            <person name="Jung M."/>
            <person name="Ginzburg D."/>
            <person name="Zhao K."/>
            <person name="Won S.Y."/>
            <person name="Oh T.-J."/>
            <person name="Yu Y."/>
            <person name="Kim N.-H."/>
            <person name="Lee O.R."/>
            <person name="Lee T.-H."/>
            <person name="Bashyal P."/>
            <person name="Kim T.-S."/>
            <person name="Lee W.-H."/>
            <person name="Kawkins C."/>
            <person name="Kim C.-K."/>
            <person name="Kim J.S."/>
            <person name="Ahn B.O."/>
            <person name="Rhee S.Y."/>
            <person name="Sohng J.K."/>
        </authorList>
    </citation>
    <scope>NUCLEOTIDE SEQUENCE</scope>
    <source>
        <tissue evidence="3">Leaf</tissue>
    </source>
</reference>
<dbReference type="InterPro" id="IPR043502">
    <property type="entry name" value="DNA/RNA_pol_sf"/>
</dbReference>
<name>A0A834XGA9_9FABA</name>
<dbReference type="PANTHER" id="PTHR46890">
    <property type="entry name" value="NON-LTR RETROLELEMENT REVERSE TRANSCRIPTASE-LIKE PROTEIN-RELATED"/>
    <property type="match status" value="1"/>
</dbReference>
<dbReference type="EMBL" id="JAAIUW010000001">
    <property type="protein sequence ID" value="KAF7844038.1"/>
    <property type="molecule type" value="Genomic_DNA"/>
</dbReference>
<feature type="compositionally biased region" description="Basic and acidic residues" evidence="1">
    <location>
        <begin position="33"/>
        <end position="48"/>
    </location>
</feature>
<dbReference type="PANTHER" id="PTHR46890:SF48">
    <property type="entry name" value="RNA-DIRECTED DNA POLYMERASE"/>
    <property type="match status" value="1"/>
</dbReference>
<gene>
    <name evidence="3" type="ORF">G2W53_000943</name>
</gene>
<dbReference type="AlphaFoldDB" id="A0A834XGA9"/>
<dbReference type="InterPro" id="IPR052343">
    <property type="entry name" value="Retrotransposon-Effector_Assoc"/>
</dbReference>
<proteinExistence type="predicted"/>
<evidence type="ECO:0000256" key="1">
    <source>
        <dbReference type="SAM" id="MobiDB-lite"/>
    </source>
</evidence>